<dbReference type="EC" id="6.3.5.5" evidence="8"/>
<reference evidence="10" key="2">
    <citation type="submission" date="2021-04" db="EMBL/GenBank/DDBJ databases">
        <authorList>
            <person name="Gilroy R."/>
        </authorList>
    </citation>
    <scope>NUCLEOTIDE SEQUENCE</scope>
    <source>
        <strain evidence="10">ChiHecec2B26-12326</strain>
    </source>
</reference>
<dbReference type="PRINTS" id="PR00097">
    <property type="entry name" value="ANTSNTHASEII"/>
</dbReference>
<keyword evidence="8" id="KW-0665">Pyrimidine biosynthesis</keyword>
<dbReference type="SUPFAM" id="SSF52317">
    <property type="entry name" value="Class I glutamine amidotransferase-like"/>
    <property type="match status" value="1"/>
</dbReference>
<dbReference type="InterPro" id="IPR017926">
    <property type="entry name" value="GATASE"/>
</dbReference>
<dbReference type="NCBIfam" id="TIGR01368">
    <property type="entry name" value="CPSaseIIsmall"/>
    <property type="match status" value="1"/>
</dbReference>
<dbReference type="FunFam" id="3.50.30.20:FF:000002">
    <property type="entry name" value="Carbamoyl-phosphate synthase 1, mitochondrial"/>
    <property type="match status" value="1"/>
</dbReference>
<dbReference type="Pfam" id="PF00117">
    <property type="entry name" value="GATase"/>
    <property type="match status" value="1"/>
</dbReference>
<dbReference type="GO" id="GO:0006541">
    <property type="term" value="P:glutamine metabolic process"/>
    <property type="evidence" value="ECO:0007669"/>
    <property type="project" value="InterPro"/>
</dbReference>
<keyword evidence="4 8" id="KW-0547">Nucleotide-binding</keyword>
<keyword evidence="8" id="KW-0055">Arginine biosynthesis</keyword>
<dbReference type="NCBIfam" id="NF009475">
    <property type="entry name" value="PRK12838.1"/>
    <property type="match status" value="1"/>
</dbReference>
<protein>
    <recommendedName>
        <fullName evidence="8">Carbamoyl phosphate synthase small chain</fullName>
        <ecNumber evidence="8">6.3.5.5</ecNumber>
    </recommendedName>
    <alternativeName>
        <fullName evidence="8">Carbamoyl phosphate synthetase glutamine chain</fullName>
    </alternativeName>
</protein>
<feature type="binding site" evidence="8">
    <location>
        <position position="253"/>
    </location>
    <ligand>
        <name>L-glutamine</name>
        <dbReference type="ChEBI" id="CHEBI:58359"/>
    </ligand>
</feature>
<dbReference type="PANTHER" id="PTHR43418:SF7">
    <property type="entry name" value="CARBAMOYL-PHOSPHATE SYNTHASE SMALL CHAIN"/>
    <property type="match status" value="1"/>
</dbReference>
<comment type="subunit">
    <text evidence="8">Composed of two chains; the small (or glutamine) chain promotes the hydrolysis of glutamine to ammonia, which is used by the large (or ammonia) chain to synthesize carbamoyl phosphate. Tetramer of heterodimers (alpha,beta)4.</text>
</comment>
<feature type="active site" description="Nucleophile" evidence="8">
    <location>
        <position position="279"/>
    </location>
</feature>
<dbReference type="SUPFAM" id="SSF52021">
    <property type="entry name" value="Carbamoyl phosphate synthetase, small subunit N-terminal domain"/>
    <property type="match status" value="1"/>
</dbReference>
<dbReference type="GO" id="GO:0044205">
    <property type="term" value="P:'de novo' UMP biosynthetic process"/>
    <property type="evidence" value="ECO:0007669"/>
    <property type="project" value="UniProtKB-UniRule"/>
</dbReference>
<dbReference type="PRINTS" id="PR00096">
    <property type="entry name" value="GATASE"/>
</dbReference>
<dbReference type="PRINTS" id="PR00099">
    <property type="entry name" value="CPSGATASE"/>
</dbReference>
<dbReference type="CDD" id="cd01744">
    <property type="entry name" value="GATase1_CPSase"/>
    <property type="match status" value="1"/>
</dbReference>
<evidence type="ECO:0000313" key="10">
    <source>
        <dbReference type="EMBL" id="HIX85176.1"/>
    </source>
</evidence>
<evidence type="ECO:0000256" key="1">
    <source>
        <dbReference type="ARBA" id="ARBA00005077"/>
    </source>
</evidence>
<comment type="catalytic activity">
    <reaction evidence="7 8">
        <text>hydrogencarbonate + L-glutamine + 2 ATP + H2O = carbamoyl phosphate + L-glutamate + 2 ADP + phosphate + 2 H(+)</text>
        <dbReference type="Rhea" id="RHEA:18633"/>
        <dbReference type="ChEBI" id="CHEBI:15377"/>
        <dbReference type="ChEBI" id="CHEBI:15378"/>
        <dbReference type="ChEBI" id="CHEBI:17544"/>
        <dbReference type="ChEBI" id="CHEBI:29985"/>
        <dbReference type="ChEBI" id="CHEBI:30616"/>
        <dbReference type="ChEBI" id="CHEBI:43474"/>
        <dbReference type="ChEBI" id="CHEBI:58228"/>
        <dbReference type="ChEBI" id="CHEBI:58359"/>
        <dbReference type="ChEBI" id="CHEBI:456216"/>
        <dbReference type="EC" id="6.3.5.5"/>
    </reaction>
</comment>
<evidence type="ECO:0000256" key="7">
    <source>
        <dbReference type="ARBA" id="ARBA00048816"/>
    </source>
</evidence>
<dbReference type="AlphaFoldDB" id="A0A9D1XQ20"/>
<keyword evidence="5 8" id="KW-0067">ATP-binding</keyword>
<evidence type="ECO:0000259" key="9">
    <source>
        <dbReference type="SMART" id="SM01097"/>
    </source>
</evidence>
<feature type="binding site" evidence="8">
    <location>
        <position position="321"/>
    </location>
    <ligand>
        <name>L-glutamine</name>
        <dbReference type="ChEBI" id="CHEBI:58359"/>
    </ligand>
</feature>
<evidence type="ECO:0000256" key="2">
    <source>
        <dbReference type="ARBA" id="ARBA00007800"/>
    </source>
</evidence>
<feature type="binding site" evidence="8">
    <location>
        <position position="49"/>
    </location>
    <ligand>
        <name>L-glutamine</name>
        <dbReference type="ChEBI" id="CHEBI:58359"/>
    </ligand>
</feature>
<evidence type="ECO:0000256" key="4">
    <source>
        <dbReference type="ARBA" id="ARBA00022741"/>
    </source>
</evidence>
<dbReference type="Gene3D" id="3.50.30.20">
    <property type="entry name" value="Carbamoyl-phosphate synthase small subunit, N-terminal domain"/>
    <property type="match status" value="1"/>
</dbReference>
<evidence type="ECO:0000256" key="8">
    <source>
        <dbReference type="HAMAP-Rule" id="MF_01209"/>
    </source>
</evidence>
<dbReference type="Gene3D" id="3.40.50.880">
    <property type="match status" value="1"/>
</dbReference>
<reference evidence="10" key="1">
    <citation type="journal article" date="2021" name="PeerJ">
        <title>Extensive microbial diversity within the chicken gut microbiome revealed by metagenomics and culture.</title>
        <authorList>
            <person name="Gilroy R."/>
            <person name="Ravi A."/>
            <person name="Getino M."/>
            <person name="Pursley I."/>
            <person name="Horton D.L."/>
            <person name="Alikhan N.F."/>
            <person name="Baker D."/>
            <person name="Gharbi K."/>
            <person name="Hall N."/>
            <person name="Watson M."/>
            <person name="Adriaenssens E.M."/>
            <person name="Foster-Nyarko E."/>
            <person name="Jarju S."/>
            <person name="Secka A."/>
            <person name="Antonio M."/>
            <person name="Oren A."/>
            <person name="Chaudhuri R.R."/>
            <person name="La Ragione R."/>
            <person name="Hildebrand F."/>
            <person name="Pallen M.J."/>
        </authorList>
    </citation>
    <scope>NUCLEOTIDE SEQUENCE</scope>
    <source>
        <strain evidence="10">ChiHecec2B26-12326</strain>
    </source>
</reference>
<dbReference type="GO" id="GO:0006526">
    <property type="term" value="P:L-arginine biosynthetic process"/>
    <property type="evidence" value="ECO:0007669"/>
    <property type="project" value="UniProtKB-UniRule"/>
</dbReference>
<feature type="active site" evidence="8">
    <location>
        <position position="365"/>
    </location>
</feature>
<comment type="pathway">
    <text evidence="1 8">Amino-acid biosynthesis; L-arginine biosynthesis; carbamoyl phosphate from bicarbonate: step 1/1.</text>
</comment>
<keyword evidence="3 8" id="KW-0436">Ligase</keyword>
<dbReference type="HAMAP" id="MF_01209">
    <property type="entry name" value="CPSase_S_chain"/>
    <property type="match status" value="1"/>
</dbReference>
<sequence length="384" mass="43049">MRNRKKAILILEDGSQFEGWSFGAEKEVAGEVVFNTAMTGYPESLTDPSYAGQLMVLTYPLVGNYGVPPFTIMDNGLPVYMESEKIHVEAMIVSDYSEEYSHWNACESLESWLVREGIPGVTGIDTRALTKKIRERGVMMGRVVFEGVDKGQWEMENYGDINYVDRVSCKEIIIYENNASRSFPVDTPVDEINCQLSIDNCQSRKRVVLLDCGVKANIIRSLLNRNLTVVRVPWNYDFNGLDYDGLFLSNGPGDPDTCEAAVRNIREALQGDRPICGICMGNQLLAKAGGATIYKLKYGHRSHNQPVRMVGTERCFITSQNHGYAVDEKTLGADWEPLFVNMNDGTNEGIRHRTKPFFSSQFHPEACGGPLDTDFIFDKFTALL</sequence>
<dbReference type="PANTHER" id="PTHR43418">
    <property type="entry name" value="MULTIFUNCTIONAL TRYPTOPHAN BIOSYNTHESIS PROTEIN-RELATED"/>
    <property type="match status" value="1"/>
</dbReference>
<feature type="binding site" evidence="8">
    <location>
        <position position="324"/>
    </location>
    <ligand>
        <name>L-glutamine</name>
        <dbReference type="ChEBI" id="CHEBI:58359"/>
    </ligand>
</feature>
<evidence type="ECO:0000256" key="3">
    <source>
        <dbReference type="ARBA" id="ARBA00022598"/>
    </source>
</evidence>
<dbReference type="PROSITE" id="PS51273">
    <property type="entry name" value="GATASE_TYPE_1"/>
    <property type="match status" value="1"/>
</dbReference>
<organism evidence="10 11">
    <name type="scientific">Candidatus Parabacteroides intestinigallinarum</name>
    <dbReference type="NCBI Taxonomy" id="2838722"/>
    <lineage>
        <taxon>Bacteria</taxon>
        <taxon>Pseudomonadati</taxon>
        <taxon>Bacteroidota</taxon>
        <taxon>Bacteroidia</taxon>
        <taxon>Bacteroidales</taxon>
        <taxon>Tannerellaceae</taxon>
        <taxon>Parabacteroides</taxon>
    </lineage>
</organism>
<feature type="active site" evidence="8">
    <location>
        <position position="363"/>
    </location>
</feature>
<dbReference type="InterPro" id="IPR036480">
    <property type="entry name" value="CarbP_synth_ssu_N_sf"/>
</dbReference>
<dbReference type="GO" id="GO:0005524">
    <property type="term" value="F:ATP binding"/>
    <property type="evidence" value="ECO:0007669"/>
    <property type="project" value="UniProtKB-UniRule"/>
</dbReference>
<feature type="binding site" evidence="8">
    <location>
        <position position="280"/>
    </location>
    <ligand>
        <name>L-glutamine</name>
        <dbReference type="ChEBI" id="CHEBI:58359"/>
    </ligand>
</feature>
<name>A0A9D1XQ20_9BACT</name>
<dbReference type="Proteomes" id="UP000823847">
    <property type="component" value="Unassembled WGS sequence"/>
</dbReference>
<dbReference type="SMART" id="SM01097">
    <property type="entry name" value="CPSase_sm_chain"/>
    <property type="match status" value="1"/>
</dbReference>
<proteinExistence type="inferred from homology"/>
<comment type="pathway">
    <text evidence="8">Pyrimidine metabolism; UMP biosynthesis via de novo pathway; (S)-dihydroorotate from bicarbonate: step 1/3.</text>
</comment>
<dbReference type="InterPro" id="IPR050472">
    <property type="entry name" value="Anth_synth/Amidotransfase"/>
</dbReference>
<dbReference type="GO" id="GO:0004088">
    <property type="term" value="F:carbamoyl-phosphate synthase (glutamine-hydrolyzing) activity"/>
    <property type="evidence" value="ECO:0007669"/>
    <property type="project" value="UniProtKB-UniRule"/>
</dbReference>
<comment type="caution">
    <text evidence="10">The sequence shown here is derived from an EMBL/GenBank/DDBJ whole genome shotgun (WGS) entry which is preliminary data.</text>
</comment>
<dbReference type="InterPro" id="IPR029062">
    <property type="entry name" value="Class_I_gatase-like"/>
</dbReference>
<comment type="catalytic activity">
    <reaction evidence="8">
        <text>L-glutamine + H2O = L-glutamate + NH4(+)</text>
        <dbReference type="Rhea" id="RHEA:15889"/>
        <dbReference type="ChEBI" id="CHEBI:15377"/>
        <dbReference type="ChEBI" id="CHEBI:28938"/>
        <dbReference type="ChEBI" id="CHEBI:29985"/>
        <dbReference type="ChEBI" id="CHEBI:58359"/>
    </reaction>
</comment>
<accession>A0A9D1XQ20</accession>
<feature type="domain" description="Carbamoyl-phosphate synthase small subunit N-terminal" evidence="9">
    <location>
        <begin position="5"/>
        <end position="144"/>
    </location>
</feature>
<feature type="binding site" evidence="8">
    <location>
        <position position="323"/>
    </location>
    <ligand>
        <name>L-glutamine</name>
        <dbReference type="ChEBI" id="CHEBI:58359"/>
    </ligand>
</feature>
<keyword evidence="8" id="KW-0028">Amino-acid biosynthesis</keyword>
<gene>
    <name evidence="8 10" type="primary">carA</name>
    <name evidence="10" type="ORF">H9848_01000</name>
</gene>
<comment type="function">
    <text evidence="8">Small subunit of the glutamine-dependent carbamoyl phosphate synthetase (CPSase). CPSase catalyzes the formation of carbamoyl phosphate from the ammonia moiety of glutamine, carbonate, and phosphate donated by ATP, constituting the first step of 2 biosynthetic pathways, one leading to arginine and/or urea and the other to pyrimidine nucleotides. The small subunit (glutamine amidotransferase) binds and cleaves glutamine to supply the large subunit with the substrate ammonia.</text>
</comment>
<dbReference type="GO" id="GO:0006207">
    <property type="term" value="P:'de novo' pyrimidine nucleobase biosynthetic process"/>
    <property type="evidence" value="ECO:0007669"/>
    <property type="project" value="InterPro"/>
</dbReference>
<dbReference type="Pfam" id="PF00988">
    <property type="entry name" value="CPSase_sm_chain"/>
    <property type="match status" value="1"/>
</dbReference>
<comment type="similarity">
    <text evidence="2 8">Belongs to the CarA family.</text>
</comment>
<feature type="binding site" evidence="8">
    <location>
        <position position="283"/>
    </location>
    <ligand>
        <name>L-glutamine</name>
        <dbReference type="ChEBI" id="CHEBI:58359"/>
    </ligand>
</feature>
<evidence type="ECO:0000313" key="11">
    <source>
        <dbReference type="Proteomes" id="UP000823847"/>
    </source>
</evidence>
<dbReference type="EMBL" id="DXEN01000007">
    <property type="protein sequence ID" value="HIX85176.1"/>
    <property type="molecule type" value="Genomic_DNA"/>
</dbReference>
<feature type="region of interest" description="CPSase" evidence="8">
    <location>
        <begin position="1"/>
        <end position="205"/>
    </location>
</feature>
<dbReference type="InterPro" id="IPR002474">
    <property type="entry name" value="CarbamoylP_synth_ssu_N"/>
</dbReference>
<dbReference type="InterPro" id="IPR035686">
    <property type="entry name" value="CPSase_GATase1"/>
</dbReference>
<evidence type="ECO:0000256" key="6">
    <source>
        <dbReference type="ARBA" id="ARBA00022962"/>
    </source>
</evidence>
<keyword evidence="6 8" id="KW-0315">Glutamine amidotransferase</keyword>
<evidence type="ECO:0000256" key="5">
    <source>
        <dbReference type="ARBA" id="ARBA00022840"/>
    </source>
</evidence>
<feature type="binding site" evidence="8">
    <location>
        <position position="251"/>
    </location>
    <ligand>
        <name>L-glutamine</name>
        <dbReference type="ChEBI" id="CHEBI:58359"/>
    </ligand>
</feature>
<dbReference type="InterPro" id="IPR006274">
    <property type="entry name" value="CarbamoylP_synth_ssu"/>
</dbReference>